<feature type="transmembrane region" description="Helical" evidence="5">
    <location>
        <begin position="196"/>
        <end position="216"/>
    </location>
</feature>
<dbReference type="OrthoDB" id="9815029at2"/>
<dbReference type="PANTHER" id="PTHR30133">
    <property type="entry name" value="CATIONIC AMINO ACID TRANSPORTER, MEMBRANE COMPONENT"/>
    <property type="match status" value="1"/>
</dbReference>
<evidence type="ECO:0000256" key="3">
    <source>
        <dbReference type="ARBA" id="ARBA00022989"/>
    </source>
</evidence>
<protein>
    <submittedName>
        <fullName evidence="7">Arginine ABC transporter, permease protein</fullName>
    </submittedName>
</protein>
<comment type="subcellular location">
    <subcellularLocation>
        <location evidence="1 5">Cell membrane</location>
        <topology evidence="1 5">Multi-pass membrane protein</topology>
    </subcellularLocation>
</comment>
<dbReference type="GO" id="GO:0005886">
    <property type="term" value="C:plasma membrane"/>
    <property type="evidence" value="ECO:0007669"/>
    <property type="project" value="UniProtKB-SubCell"/>
</dbReference>
<evidence type="ECO:0000259" key="6">
    <source>
        <dbReference type="PROSITE" id="PS50928"/>
    </source>
</evidence>
<dbReference type="KEGG" id="bcig:AB162_270"/>
<keyword evidence="8" id="KW-1185">Reference proteome</keyword>
<dbReference type="EMBL" id="CP011787">
    <property type="protein sequence ID" value="AKZ65869.1"/>
    <property type="molecule type" value="Genomic_DNA"/>
</dbReference>
<feature type="transmembrane region" description="Helical" evidence="5">
    <location>
        <begin position="6"/>
        <end position="35"/>
    </location>
</feature>
<accession>A0A0K2BKZ0</accession>
<keyword evidence="5" id="KW-0813">Transport</keyword>
<dbReference type="PATRIC" id="fig|186490.8.peg.256"/>
<evidence type="ECO:0000256" key="1">
    <source>
        <dbReference type="ARBA" id="ARBA00004651"/>
    </source>
</evidence>
<dbReference type="Gene3D" id="1.10.3720.10">
    <property type="entry name" value="MetI-like"/>
    <property type="match status" value="1"/>
</dbReference>
<dbReference type="PANTHER" id="PTHR30133:SF2">
    <property type="entry name" value="ARGININE ABC TRANSPORTER PERMEASE PROTEIN ARTQ"/>
    <property type="match status" value="1"/>
</dbReference>
<sequence length="226" mass="25369">MIEIYLLISATITTLKLALLAMIIGLTLAISIAIIEELKIFKILLIIGKFLFLIICSLPEVLVVIFIYLGISKLLVILNNIIFNIGNINYINISPVLCGVIALALIYAASAYQIISGAFKSISKSQWESGQVLGMNNNVIFFKLILPQMWQYALPGLGNQWLVLLKDTALVSLISVNDLMFQTKNIILITNKPYKWYLLSAFIYILITLLSNLILLKINFLVNRFN</sequence>
<feature type="transmembrane region" description="Helical" evidence="5">
    <location>
        <begin position="47"/>
        <end position="71"/>
    </location>
</feature>
<dbReference type="PROSITE" id="PS50928">
    <property type="entry name" value="ABC_TM1"/>
    <property type="match status" value="1"/>
</dbReference>
<dbReference type="SUPFAM" id="SSF161098">
    <property type="entry name" value="MetI-like"/>
    <property type="match status" value="1"/>
</dbReference>
<dbReference type="InterPro" id="IPR000515">
    <property type="entry name" value="MetI-like"/>
</dbReference>
<keyword evidence="3 5" id="KW-1133">Transmembrane helix</keyword>
<dbReference type="Pfam" id="PF00528">
    <property type="entry name" value="BPD_transp_1"/>
    <property type="match status" value="1"/>
</dbReference>
<reference evidence="7 8" key="1">
    <citation type="submission" date="2015-06" db="EMBL/GenBank/DDBJ databases">
        <title>Lineage-specific patterns of genome deterioration in obligate symbionts.</title>
        <authorList>
            <person name="Bennett G.M."/>
            <person name="McCutcheon J.P."/>
            <person name="McDonald B.R."/>
            <person name="Moran N.A."/>
        </authorList>
    </citation>
    <scope>NUCLEOTIDE SEQUENCE [LARGE SCALE GENOMIC DNA]</scope>
    <source>
        <strain evidence="7 8">B-GSS</strain>
    </source>
</reference>
<comment type="similarity">
    <text evidence="5">Belongs to the binding-protein-dependent transport system permease family.</text>
</comment>
<dbReference type="GO" id="GO:0055085">
    <property type="term" value="P:transmembrane transport"/>
    <property type="evidence" value="ECO:0007669"/>
    <property type="project" value="InterPro"/>
</dbReference>
<proteinExistence type="inferred from homology"/>
<feature type="transmembrane region" description="Helical" evidence="5">
    <location>
        <begin position="91"/>
        <end position="115"/>
    </location>
</feature>
<organism evidence="7 8">
    <name type="scientific">Candidatus Palibaumannia cicadellinicola</name>
    <dbReference type="NCBI Taxonomy" id="186490"/>
    <lineage>
        <taxon>Bacteria</taxon>
        <taxon>Pseudomonadati</taxon>
        <taxon>Pseudomonadota</taxon>
        <taxon>Gammaproteobacteria</taxon>
        <taxon>Candidatus Palibaumannia</taxon>
    </lineage>
</organism>
<evidence type="ECO:0000256" key="2">
    <source>
        <dbReference type="ARBA" id="ARBA00022692"/>
    </source>
</evidence>
<evidence type="ECO:0000256" key="5">
    <source>
        <dbReference type="RuleBase" id="RU363032"/>
    </source>
</evidence>
<evidence type="ECO:0000256" key="4">
    <source>
        <dbReference type="ARBA" id="ARBA00023136"/>
    </source>
</evidence>
<dbReference type="CDD" id="cd06261">
    <property type="entry name" value="TM_PBP2"/>
    <property type="match status" value="1"/>
</dbReference>
<dbReference type="Proteomes" id="UP000056466">
    <property type="component" value="Chromosome"/>
</dbReference>
<dbReference type="AlphaFoldDB" id="A0A0K2BKZ0"/>
<keyword evidence="4 5" id="KW-0472">Membrane</keyword>
<keyword evidence="2 5" id="KW-0812">Transmembrane</keyword>
<dbReference type="InterPro" id="IPR035906">
    <property type="entry name" value="MetI-like_sf"/>
</dbReference>
<gene>
    <name evidence="7" type="primary">artQ</name>
    <name evidence="7" type="ORF">AB162_270</name>
</gene>
<evidence type="ECO:0000313" key="7">
    <source>
        <dbReference type="EMBL" id="AKZ65869.1"/>
    </source>
</evidence>
<feature type="domain" description="ABC transmembrane type-1" evidence="6">
    <location>
        <begin position="11"/>
        <end position="215"/>
    </location>
</feature>
<evidence type="ECO:0000313" key="8">
    <source>
        <dbReference type="Proteomes" id="UP000056466"/>
    </source>
</evidence>
<name>A0A0K2BKZ0_9GAMM</name>
<dbReference type="RefSeq" id="WP_053096804.1">
    <property type="nucleotide sequence ID" value="NZ_CP011787.1"/>
</dbReference>
<dbReference type="InterPro" id="IPR051613">
    <property type="entry name" value="ABC_transp_permease_HisMQ"/>
</dbReference>